<dbReference type="AlphaFoldDB" id="A0A3B6VAZ5"/>
<gene>
    <name evidence="2" type="ordered locus">BHWA1_02455</name>
</gene>
<protein>
    <recommendedName>
        <fullName evidence="4">Lipoprotein</fullName>
    </recommendedName>
</protein>
<name>A0A3B6VAZ5_BRAHW</name>
<dbReference type="PROSITE" id="PS51257">
    <property type="entry name" value="PROKAR_LIPOPROTEIN"/>
    <property type="match status" value="1"/>
</dbReference>
<reference evidence="2 3" key="1">
    <citation type="journal article" date="2009" name="PLoS ONE">
        <title>Genome sequence of the pathogenic intestinal spirochete Brachyspira hyodysenteriae reveals adaptations to its lifestyle in the porcine large intestine.</title>
        <authorList>
            <person name="Bellgard M.I."/>
            <person name="Wanchanthuek P."/>
            <person name="La T."/>
            <person name="Ryan K."/>
            <person name="Moolhuijzen P."/>
            <person name="Albertyn Z."/>
            <person name="Shaban B."/>
            <person name="Motro Y."/>
            <person name="Dunn D.S."/>
            <person name="Schibeci D."/>
            <person name="Hunter A."/>
            <person name="Barrero R."/>
            <person name="Phillips N.D."/>
            <person name="Hampson D.J."/>
        </authorList>
    </citation>
    <scope>NUCLEOTIDE SEQUENCE [LARGE SCALE GENOMIC DNA]</scope>
    <source>
        <strain evidence="3">ATCC 49526 / WA1</strain>
    </source>
</reference>
<accession>A0A3B6VAZ5</accession>
<dbReference type="RefSeq" id="WP_012671938.1">
    <property type="nucleotide sequence ID" value="NC_012225.1"/>
</dbReference>
<evidence type="ECO:0000256" key="1">
    <source>
        <dbReference type="SAM" id="SignalP"/>
    </source>
</evidence>
<keyword evidence="3" id="KW-1185">Reference proteome</keyword>
<feature type="signal peptide" evidence="1">
    <location>
        <begin position="1"/>
        <end position="18"/>
    </location>
</feature>
<keyword evidence="1" id="KW-0732">Signal</keyword>
<dbReference type="STRING" id="565034.BHWA1_02455"/>
<proteinExistence type="predicted"/>
<feature type="chain" id="PRO_5017306615" description="Lipoprotein" evidence="1">
    <location>
        <begin position="19"/>
        <end position="269"/>
    </location>
</feature>
<evidence type="ECO:0008006" key="4">
    <source>
        <dbReference type="Google" id="ProtNLM"/>
    </source>
</evidence>
<dbReference type="Proteomes" id="UP000001803">
    <property type="component" value="Chromosome"/>
</dbReference>
<evidence type="ECO:0000313" key="3">
    <source>
        <dbReference type="Proteomes" id="UP000001803"/>
    </source>
</evidence>
<evidence type="ECO:0000313" key="2">
    <source>
        <dbReference type="EMBL" id="ACN84909.1"/>
    </source>
</evidence>
<organism evidence="2 3">
    <name type="scientific">Brachyspira hyodysenteriae (strain ATCC 49526 / WA1)</name>
    <dbReference type="NCBI Taxonomy" id="565034"/>
    <lineage>
        <taxon>Bacteria</taxon>
        <taxon>Pseudomonadati</taxon>
        <taxon>Spirochaetota</taxon>
        <taxon>Spirochaetia</taxon>
        <taxon>Brachyspirales</taxon>
        <taxon>Brachyspiraceae</taxon>
        <taxon>Brachyspira</taxon>
    </lineage>
</organism>
<dbReference type="EMBL" id="CP001357">
    <property type="protein sequence ID" value="ACN84909.1"/>
    <property type="molecule type" value="Genomic_DNA"/>
</dbReference>
<dbReference type="KEGG" id="bhy:BHWA1_02455"/>
<sequence length="269" mass="30469">MKKLFLFGLFLLSLFALSCSNNVLKPSDYSKEEINKKYPYWQVGVANFQIANNLSSYATITVEEKRFILRCMALIRTALNSDEFLQAVRDKGALTAASDYSYGNFSIKAGAAYDPDKLTEVVRTVKHNFTYEKLSTGGAGLGTVGVSRYVRYCGGQPADQIPTADWVGFENDNWIKWSGSGNSLYGYSSFASLMFHEHMHNIGFTHNDVNKDSNVPYGLQDVVQKLIYRILNEDLKDKYAKQLDELTAYYFTEYKDLLLEDSVFDPSKK</sequence>
<dbReference type="GeneID" id="63963595"/>